<dbReference type="EMBL" id="BJXB01000001">
    <property type="protein sequence ID" value="GEM44835.1"/>
    <property type="molecule type" value="Genomic_DNA"/>
</dbReference>
<dbReference type="Proteomes" id="UP000321306">
    <property type="component" value="Unassembled WGS sequence"/>
</dbReference>
<reference evidence="2 3" key="1">
    <citation type="submission" date="2019-07" db="EMBL/GenBank/DDBJ databases">
        <title>Whole genome shotgun sequence of Deinococcus cellulosilyticus NBRC 106333.</title>
        <authorList>
            <person name="Hosoyama A."/>
            <person name="Uohara A."/>
            <person name="Ohji S."/>
            <person name="Ichikawa N."/>
        </authorList>
    </citation>
    <scope>NUCLEOTIDE SEQUENCE [LARGE SCALE GENOMIC DNA]</scope>
    <source>
        <strain evidence="2 3">NBRC 106333</strain>
    </source>
</reference>
<sequence length="207" mass="21902">MGEYLKPDEQAVKIGVHLVPGTVTGIEVSGELRLEKQKTDGKSGSTNLIKGYEEATIRITVELLGGDAEIKALEKIFKGYSSSLASKGVRVINRHLDARGVKRLIFKGLTTRDDYARGSTIADLSFSEYDMEAAKLEEKDKAAAGAGTGSGNNGTGADGKSGNDGNGSGSNSGTAENPIIQQAINDAKTDHKNLKQDPLGTMFGWKK</sequence>
<feature type="region of interest" description="Disordered" evidence="1">
    <location>
        <begin position="140"/>
        <end position="207"/>
    </location>
</feature>
<evidence type="ECO:0000313" key="2">
    <source>
        <dbReference type="EMBL" id="GEM44835.1"/>
    </source>
</evidence>
<organism evidence="2 3">
    <name type="scientific">Deinococcus cellulosilyticus (strain DSM 18568 / NBRC 106333 / KACC 11606 / 5516J-15)</name>
    <dbReference type="NCBI Taxonomy" id="1223518"/>
    <lineage>
        <taxon>Bacteria</taxon>
        <taxon>Thermotogati</taxon>
        <taxon>Deinococcota</taxon>
        <taxon>Deinococci</taxon>
        <taxon>Deinococcales</taxon>
        <taxon>Deinococcaceae</taxon>
        <taxon>Deinococcus</taxon>
    </lineage>
</organism>
<proteinExistence type="predicted"/>
<name>A0A511MW78_DEIC1</name>
<gene>
    <name evidence="2" type="ORF">DC3_04700</name>
</gene>
<dbReference type="AlphaFoldDB" id="A0A511MW78"/>
<dbReference type="RefSeq" id="WP_146881962.1">
    <property type="nucleotide sequence ID" value="NZ_BJXB01000001.1"/>
</dbReference>
<feature type="compositionally biased region" description="Gly residues" evidence="1">
    <location>
        <begin position="146"/>
        <end position="170"/>
    </location>
</feature>
<keyword evidence="3" id="KW-1185">Reference proteome</keyword>
<accession>A0A511MW78</accession>
<comment type="caution">
    <text evidence="2">The sequence shown here is derived from an EMBL/GenBank/DDBJ whole genome shotgun (WGS) entry which is preliminary data.</text>
</comment>
<evidence type="ECO:0000313" key="3">
    <source>
        <dbReference type="Proteomes" id="UP000321306"/>
    </source>
</evidence>
<evidence type="ECO:0000256" key="1">
    <source>
        <dbReference type="SAM" id="MobiDB-lite"/>
    </source>
</evidence>
<dbReference type="OrthoDB" id="2061133at2"/>
<protein>
    <submittedName>
        <fullName evidence="2">Uncharacterized protein</fullName>
    </submittedName>
</protein>